<sequence>MRLRFLWIDFFEESSKTAEQCYKEQQLHIPEPCVNPLPSAGLTTSICCWLLPRLVAEMPRILSCSSEFTLSINTVQVHFLSSIIPQKILWPEISHRKEEFNLESETRTCSPKHLNLDPLLHFERMALEMPEQDDLGKVIVSELSIAIGYASIWENQISNGSHDMFKIFEPGKTKEIAYKTCKTFTKYQPCHFLGLQDDVCKNFSPFCTDRGSIFEDNLRLKPSVLEVPGFDDGLTSLETLPLFKEFSAIVKEMAFQSTLLQLDDILHLLDTESRVWATRVFTLKFCEQLTWDRKSLQCQRGSFIMQSLNFLLLENSSLIFSSDCSFSGLPVLESTAPLWEIGREMTRWSCKCFMMVFDMHHQYFCVQPLEILDPSLSEKFEILVVGPELAYKDYIFTSLPVHSLRDIEIDCIAIDAMNEALPQYKYSAPLALNFLYLDWHFKNKKDCGKQSCFALDRKTLEVEKKELLKYANLHNKDAEFNYVHNEKDMDIVKKWSLEKESPVHSPRQSYSIGLQESACPNAPACDDKALEETYGECAGPLSRSLSRDLNSSKVQTIASKSLPNDEFACNDLTFFLRARRGTIDVDTVFKESKQGKPPEIQDSALFKSLTRHQTHEILLSESILNLKECLELDYLRILQNDAFLAHEIQQYKILHSLHTEADAKASLIRLIKEQTKSQNSSHEQQLLRGLIALYILQQTAENLCMYGIQVAHLYMESWYLNLRFLQDLVCYSYSESEEAYRRVEKGLLVDHPKLNCLGNIISKHKCKVHHPKILIIAERRALFTLYKKIISCNLKPYQFDREENLLQDGISNVDPDIVNQMFIESIQKCDCLMAAPEYIRQSFPIRYFSCIIHYGHFSADTEDFESCIRELDLEVHILKSTVKEHVSDIKLQHSEEVVQEVQSDDQGSNPIQETGERTVQKSTLELQLEASTANHTKPGYPATRHSIKQMDVIEHDKESAALSICDDIPHNPLIFYRKCEMNIVVNIHKVYDYLLSGRSSSYQQILKFEKHGMNVVERDLCLPIDMILSPKVCLLWYIKENFFLNETVTSQILTLKCMEGIINDVMKPLSFSFKTCIMIFEGQSEFIAEVMKTLGFLQAAAVGLNIHLQCFLSDSSSTTEMIINESILESKRLRKTTSFPAMPEAETLAESFLTSFASVNPLVAHAILSSGIELCHFMSLKVEEQLKLTEPFDLSEQSLFLFKQQAQSGKSGRSYKGTTHMNRSKPRCESIQEGTHLEKFVCPLQAQTRCMRKACRVQPGPNKESENDILLNEDLCLASKLDIKMASAYIDTNEDTYSYDSKFQSNIFTTLRNDDKRLKRTVDLILNKKFSRGPECTPNAAEVGNYTKSPPAHPINDCWPEIGGRKSPNTWLYSPVNSVLSPELEPQKTHQAGEMKTRSASGTVCARNPNLDTLLHSDFISTKLNLSPDHSQKHYLGIYSEQGANHGTNVDLEDIIDCESEEDTNKYTEKECPMEFANETRVHLKRKLDFGSPAVEMESKKCAWEQQERLKSMFDEYRHGGRKEGPSQAYFDGPRLQPRKTMDIRKSLITRRKMNVKSKSGLPTAGRASSCCSPSQSKGLGTSWTPYDKRSKKVLSFARKGNDRQSRLVWNGSQILCTKGKSF</sequence>
<evidence type="ECO:0000256" key="1">
    <source>
        <dbReference type="SAM" id="MobiDB-lite"/>
    </source>
</evidence>
<dbReference type="Proteomes" id="UP000825935">
    <property type="component" value="Chromosome 12"/>
</dbReference>
<feature type="region of interest" description="Disordered" evidence="1">
    <location>
        <begin position="900"/>
        <end position="919"/>
    </location>
</feature>
<protein>
    <submittedName>
        <fullName evidence="2">Uncharacterized protein</fullName>
    </submittedName>
</protein>
<proteinExistence type="predicted"/>
<gene>
    <name evidence="2" type="ORF">KP509_12G041300</name>
</gene>
<comment type="caution">
    <text evidence="2">The sequence shown here is derived from an EMBL/GenBank/DDBJ whole genome shotgun (WGS) entry which is preliminary data.</text>
</comment>
<dbReference type="OrthoDB" id="2018152at2759"/>
<dbReference type="EMBL" id="CM035417">
    <property type="protein sequence ID" value="KAH7423146.1"/>
    <property type="molecule type" value="Genomic_DNA"/>
</dbReference>
<feature type="compositionally biased region" description="Polar residues" evidence="1">
    <location>
        <begin position="1570"/>
        <end position="1585"/>
    </location>
</feature>
<feature type="compositionally biased region" description="Polar residues" evidence="1">
    <location>
        <begin position="900"/>
        <end position="912"/>
    </location>
</feature>
<reference evidence="2" key="1">
    <citation type="submission" date="2021-08" db="EMBL/GenBank/DDBJ databases">
        <title>WGS assembly of Ceratopteris richardii.</title>
        <authorList>
            <person name="Marchant D.B."/>
            <person name="Chen G."/>
            <person name="Jenkins J."/>
            <person name="Shu S."/>
            <person name="Leebens-Mack J."/>
            <person name="Grimwood J."/>
            <person name="Schmutz J."/>
            <person name="Soltis P."/>
            <person name="Soltis D."/>
            <person name="Chen Z.-H."/>
        </authorList>
    </citation>
    <scope>NUCLEOTIDE SEQUENCE</scope>
    <source>
        <strain evidence="2">Whitten #5841</strain>
        <tissue evidence="2">Leaf</tissue>
    </source>
</reference>
<organism evidence="2 3">
    <name type="scientific">Ceratopteris richardii</name>
    <name type="common">Triangle waterfern</name>
    <dbReference type="NCBI Taxonomy" id="49495"/>
    <lineage>
        <taxon>Eukaryota</taxon>
        <taxon>Viridiplantae</taxon>
        <taxon>Streptophyta</taxon>
        <taxon>Embryophyta</taxon>
        <taxon>Tracheophyta</taxon>
        <taxon>Polypodiopsida</taxon>
        <taxon>Polypodiidae</taxon>
        <taxon>Polypodiales</taxon>
        <taxon>Pteridineae</taxon>
        <taxon>Pteridaceae</taxon>
        <taxon>Parkerioideae</taxon>
        <taxon>Ceratopteris</taxon>
    </lineage>
</organism>
<dbReference type="InterPro" id="IPR038824">
    <property type="entry name" value="SHOC1-like"/>
</dbReference>
<evidence type="ECO:0000313" key="2">
    <source>
        <dbReference type="EMBL" id="KAH7423146.1"/>
    </source>
</evidence>
<accession>A0A8T2TN59</accession>
<feature type="region of interest" description="Disordered" evidence="1">
    <location>
        <begin position="1555"/>
        <end position="1585"/>
    </location>
</feature>
<name>A0A8T2TN59_CERRI</name>
<dbReference type="PANTHER" id="PTHR35764:SF1">
    <property type="entry name" value="PROTEIN SHORTAGE IN CHIASMATA 1"/>
    <property type="match status" value="1"/>
</dbReference>
<evidence type="ECO:0000313" key="3">
    <source>
        <dbReference type="Proteomes" id="UP000825935"/>
    </source>
</evidence>
<dbReference type="EMBL" id="CM035417">
    <property type="protein sequence ID" value="KAH7423144.1"/>
    <property type="molecule type" value="Genomic_DNA"/>
</dbReference>
<dbReference type="GO" id="GO:0000712">
    <property type="term" value="P:resolution of meiotic recombination intermediates"/>
    <property type="evidence" value="ECO:0007669"/>
    <property type="project" value="TreeGrafter"/>
</dbReference>
<dbReference type="PANTHER" id="PTHR35764">
    <property type="entry name" value="PROTEIN SHORTAGE IN CHIASMATA 1"/>
    <property type="match status" value="1"/>
</dbReference>
<keyword evidence="3" id="KW-1185">Reference proteome</keyword>